<keyword evidence="5" id="KW-1185">Reference proteome</keyword>
<evidence type="ECO:0000256" key="3">
    <source>
        <dbReference type="SAM" id="SignalP"/>
    </source>
</evidence>
<keyword evidence="2" id="KW-0472">Membrane</keyword>
<evidence type="ECO:0000313" key="5">
    <source>
        <dbReference type="Proteomes" id="UP001151234"/>
    </source>
</evidence>
<sequence length="193" mass="21415">MWKVLFFLLICIASMPLAVLAQDANIDVKINALEAQIRAIESDIDTVNDGQDAEMAKLNGSIDELRRRIQRFNEDYERLQSALATTEALRGQITTLTTDVATAKKEANQSSEAANSVRWIVSIAAILITGMTAVLGLLFSQRFVDLKADARVAQEVLARVEKRMDESTDTNQVLARIERYTETIVSSLEEKPG</sequence>
<gene>
    <name evidence="4" type="ORF">OQ273_14275</name>
</gene>
<protein>
    <submittedName>
        <fullName evidence="4">Uncharacterized protein</fullName>
    </submittedName>
</protein>
<feature type="signal peptide" evidence="3">
    <location>
        <begin position="1"/>
        <end position="21"/>
    </location>
</feature>
<proteinExistence type="predicted"/>
<keyword evidence="2" id="KW-0812">Transmembrane</keyword>
<dbReference type="Gene3D" id="1.20.5.340">
    <property type="match status" value="1"/>
</dbReference>
<name>A0A9X3ZI13_9HYPH</name>
<feature type="transmembrane region" description="Helical" evidence="2">
    <location>
        <begin position="119"/>
        <end position="139"/>
    </location>
</feature>
<dbReference type="RefSeq" id="WP_267991164.1">
    <property type="nucleotide sequence ID" value="NZ_JAPJZI010000001.1"/>
</dbReference>
<feature type="chain" id="PRO_5040834545" evidence="3">
    <location>
        <begin position="22"/>
        <end position="193"/>
    </location>
</feature>
<dbReference type="AlphaFoldDB" id="A0A9X3ZI13"/>
<reference evidence="4" key="1">
    <citation type="submission" date="2022-11" db="EMBL/GenBank/DDBJ databases">
        <title>Draft genome sequence of Hoeflea poritis E7-10 and Hoeflea prorocentri PM5-8, separated from scleractinian coral Porites lutea and marine dinoflagellate.</title>
        <authorList>
            <person name="Zhang G."/>
            <person name="Wei Q."/>
            <person name="Cai L."/>
        </authorList>
    </citation>
    <scope>NUCLEOTIDE SEQUENCE</scope>
    <source>
        <strain evidence="4">PM5-8</strain>
    </source>
</reference>
<organism evidence="4 5">
    <name type="scientific">Hoeflea prorocentri</name>
    <dbReference type="NCBI Taxonomy" id="1922333"/>
    <lineage>
        <taxon>Bacteria</taxon>
        <taxon>Pseudomonadati</taxon>
        <taxon>Pseudomonadota</taxon>
        <taxon>Alphaproteobacteria</taxon>
        <taxon>Hyphomicrobiales</taxon>
        <taxon>Rhizobiaceae</taxon>
        <taxon>Hoeflea</taxon>
    </lineage>
</organism>
<comment type="caution">
    <text evidence="4">The sequence shown here is derived from an EMBL/GenBank/DDBJ whole genome shotgun (WGS) entry which is preliminary data.</text>
</comment>
<accession>A0A9X3ZI13</accession>
<keyword evidence="3" id="KW-0732">Signal</keyword>
<feature type="coiled-coil region" evidence="1">
    <location>
        <begin position="30"/>
        <end position="89"/>
    </location>
</feature>
<keyword evidence="1" id="KW-0175">Coiled coil</keyword>
<dbReference type="Proteomes" id="UP001151234">
    <property type="component" value="Unassembled WGS sequence"/>
</dbReference>
<evidence type="ECO:0000256" key="1">
    <source>
        <dbReference type="SAM" id="Coils"/>
    </source>
</evidence>
<dbReference type="EMBL" id="JAPJZI010000001">
    <property type="protein sequence ID" value="MDA5399744.1"/>
    <property type="molecule type" value="Genomic_DNA"/>
</dbReference>
<evidence type="ECO:0000313" key="4">
    <source>
        <dbReference type="EMBL" id="MDA5399744.1"/>
    </source>
</evidence>
<keyword evidence="2" id="KW-1133">Transmembrane helix</keyword>
<evidence type="ECO:0000256" key="2">
    <source>
        <dbReference type="SAM" id="Phobius"/>
    </source>
</evidence>